<evidence type="ECO:0000256" key="1">
    <source>
        <dbReference type="SAM" id="MobiDB-lite"/>
    </source>
</evidence>
<dbReference type="AlphaFoldDB" id="A0A6A6F782"/>
<reference evidence="2" key="1">
    <citation type="journal article" date="2020" name="Stud. Mycol.">
        <title>101 Dothideomycetes genomes: a test case for predicting lifestyles and emergence of pathogens.</title>
        <authorList>
            <person name="Haridas S."/>
            <person name="Albert R."/>
            <person name="Binder M."/>
            <person name="Bloem J."/>
            <person name="Labutti K."/>
            <person name="Salamov A."/>
            <person name="Andreopoulos B."/>
            <person name="Baker S."/>
            <person name="Barry K."/>
            <person name="Bills G."/>
            <person name="Bluhm B."/>
            <person name="Cannon C."/>
            <person name="Castanera R."/>
            <person name="Culley D."/>
            <person name="Daum C."/>
            <person name="Ezra D."/>
            <person name="Gonzalez J."/>
            <person name="Henrissat B."/>
            <person name="Kuo A."/>
            <person name="Liang C."/>
            <person name="Lipzen A."/>
            <person name="Lutzoni F."/>
            <person name="Magnuson J."/>
            <person name="Mondo S."/>
            <person name="Nolan M."/>
            <person name="Ohm R."/>
            <person name="Pangilinan J."/>
            <person name="Park H.-J."/>
            <person name="Ramirez L."/>
            <person name="Alfaro M."/>
            <person name="Sun H."/>
            <person name="Tritt A."/>
            <person name="Yoshinaga Y."/>
            <person name="Zwiers L.-H."/>
            <person name="Turgeon B."/>
            <person name="Goodwin S."/>
            <person name="Spatafora J."/>
            <person name="Crous P."/>
            <person name="Grigoriev I."/>
        </authorList>
    </citation>
    <scope>NUCLEOTIDE SEQUENCE</scope>
    <source>
        <strain evidence="2">SCOH1-5</strain>
    </source>
</reference>
<dbReference type="EMBL" id="ML992693">
    <property type="protein sequence ID" value="KAF2208481.1"/>
    <property type="molecule type" value="Genomic_DNA"/>
</dbReference>
<name>A0A6A6F782_9PEZI</name>
<feature type="compositionally biased region" description="Polar residues" evidence="1">
    <location>
        <begin position="275"/>
        <end position="308"/>
    </location>
</feature>
<dbReference type="OrthoDB" id="5404564at2759"/>
<dbReference type="Proteomes" id="UP000799539">
    <property type="component" value="Unassembled WGS sequence"/>
</dbReference>
<evidence type="ECO:0000313" key="2">
    <source>
        <dbReference type="EMBL" id="KAF2208481.1"/>
    </source>
</evidence>
<proteinExistence type="predicted"/>
<accession>A0A6A6F782</accession>
<sequence length="679" mass="75610">MKPLLLSSSDVLTQSQTACRISRAFARGRDTSPVEFVEVEQELNSLGGALKSVAEALWEDGSILSQADDGTKDAINTILQSIRQTLVALERFVDRYQVIQKKDTGHGFVVERVWSQIVLANYKTFKWTFQGSDIRELRKLLQMYMTCTESITHAVQSRSPEKLAETVVQIALVIAPVHEQRTSGFGGMLDEVHRVILEISNGTPYFDAQKRRIESPSTRASPSISNSSMLSDTLRTKRKSPGKDSSLTAGFTSDRDSKASDDSQQATDAGRTYDLRSSPQTYHSISESRDLSASPQDSAYGGESSSRTSWRRDSATLPALFQTASDKPCATASDIRNLMTEGDVAPPIPNKTHSITERRKFEKHLLRNAAILCDVRGRLIEYAHHNPEITDIRYNVAMKLACKECRILVIRNRENREYGGTKVITSVWCLSDDDETRIQQKLAESQETVPYCSYFEPEKVSLQGTTEEGGQILLKFHSQEWGAILKAERSTNWVNYSFVNEADAVAFQSAVFGRLLLASFATTKTTVIHDGLKGAFTFEEQFANIEMLRLWEDDGLETPGAAGGVMALMHISSNFGEGWARWWINNSRQNVRIKEEGSKFVKIRGIDVTVAKPGATTRQAERAKFASLGGVVNSKAAEKDAVLKKVGGIKIEFMNEEERNRFVAAVRKAQASYMPLPEL</sequence>
<feature type="region of interest" description="Disordered" evidence="1">
    <location>
        <begin position="208"/>
        <end position="311"/>
    </location>
</feature>
<keyword evidence="3" id="KW-1185">Reference proteome</keyword>
<organism evidence="2 3">
    <name type="scientific">Cercospora zeae-maydis SCOH1-5</name>
    <dbReference type="NCBI Taxonomy" id="717836"/>
    <lineage>
        <taxon>Eukaryota</taxon>
        <taxon>Fungi</taxon>
        <taxon>Dikarya</taxon>
        <taxon>Ascomycota</taxon>
        <taxon>Pezizomycotina</taxon>
        <taxon>Dothideomycetes</taxon>
        <taxon>Dothideomycetidae</taxon>
        <taxon>Mycosphaerellales</taxon>
        <taxon>Mycosphaerellaceae</taxon>
        <taxon>Cercospora</taxon>
    </lineage>
</organism>
<feature type="compositionally biased region" description="Polar residues" evidence="1">
    <location>
        <begin position="215"/>
        <end position="233"/>
    </location>
</feature>
<evidence type="ECO:0000313" key="3">
    <source>
        <dbReference type="Proteomes" id="UP000799539"/>
    </source>
</evidence>
<protein>
    <submittedName>
        <fullName evidence="2">Uncharacterized protein</fullName>
    </submittedName>
</protein>
<gene>
    <name evidence="2" type="ORF">CERZMDRAFT_49143</name>
</gene>